<dbReference type="Pfam" id="PF03717">
    <property type="entry name" value="PBP_dimer"/>
    <property type="match status" value="1"/>
</dbReference>
<protein>
    <submittedName>
        <fullName evidence="6">PASTA domain-containing protein</fullName>
    </submittedName>
</protein>
<keyword evidence="4" id="KW-1133">Transmembrane helix</keyword>
<dbReference type="AlphaFoldDB" id="A0A538SCU3"/>
<dbReference type="EMBL" id="VBOR01000060">
    <property type="protein sequence ID" value="TMQ49182.1"/>
    <property type="molecule type" value="Genomic_DNA"/>
</dbReference>
<evidence type="ECO:0000259" key="5">
    <source>
        <dbReference type="PROSITE" id="PS51178"/>
    </source>
</evidence>
<dbReference type="Proteomes" id="UP000316292">
    <property type="component" value="Unassembled WGS sequence"/>
</dbReference>
<dbReference type="Gene3D" id="3.30.450.330">
    <property type="match status" value="1"/>
</dbReference>
<dbReference type="Gene3D" id="3.40.710.10">
    <property type="entry name" value="DD-peptidase/beta-lactamase superfamily"/>
    <property type="match status" value="1"/>
</dbReference>
<evidence type="ECO:0000256" key="2">
    <source>
        <dbReference type="ARBA" id="ARBA00023136"/>
    </source>
</evidence>
<keyword evidence="2 4" id="KW-0472">Membrane</keyword>
<dbReference type="PROSITE" id="PS51178">
    <property type="entry name" value="PASTA"/>
    <property type="match status" value="2"/>
</dbReference>
<dbReference type="Pfam" id="PF00905">
    <property type="entry name" value="Transpeptidase"/>
    <property type="match status" value="1"/>
</dbReference>
<evidence type="ECO:0000313" key="6">
    <source>
        <dbReference type="EMBL" id="TMQ49182.1"/>
    </source>
</evidence>
<dbReference type="Pfam" id="PF03793">
    <property type="entry name" value="PASTA"/>
    <property type="match status" value="2"/>
</dbReference>
<comment type="caution">
    <text evidence="6">The sequence shown here is derived from an EMBL/GenBank/DDBJ whole genome shotgun (WGS) entry which is preliminary data.</text>
</comment>
<dbReference type="GO" id="GO:0071555">
    <property type="term" value="P:cell wall organization"/>
    <property type="evidence" value="ECO:0007669"/>
    <property type="project" value="TreeGrafter"/>
</dbReference>
<feature type="compositionally biased region" description="Basic and acidic residues" evidence="3">
    <location>
        <begin position="18"/>
        <end position="32"/>
    </location>
</feature>
<proteinExistence type="predicted"/>
<dbReference type="SUPFAM" id="SSF56601">
    <property type="entry name" value="beta-lactamase/transpeptidase-like"/>
    <property type="match status" value="1"/>
</dbReference>
<feature type="region of interest" description="Disordered" evidence="3">
    <location>
        <begin position="1"/>
        <end position="113"/>
    </location>
</feature>
<evidence type="ECO:0000313" key="8">
    <source>
        <dbReference type="Proteomes" id="UP000316292"/>
    </source>
</evidence>
<organism evidence="6 8">
    <name type="scientific">Eiseniibacteriota bacterium</name>
    <dbReference type="NCBI Taxonomy" id="2212470"/>
    <lineage>
        <taxon>Bacteria</taxon>
        <taxon>Candidatus Eiseniibacteriota</taxon>
    </lineage>
</organism>
<evidence type="ECO:0000256" key="3">
    <source>
        <dbReference type="SAM" id="MobiDB-lite"/>
    </source>
</evidence>
<feature type="transmembrane region" description="Helical" evidence="4">
    <location>
        <begin position="123"/>
        <end position="145"/>
    </location>
</feature>
<feature type="domain" description="PASTA" evidence="5">
    <location>
        <begin position="740"/>
        <end position="801"/>
    </location>
</feature>
<dbReference type="InterPro" id="IPR036138">
    <property type="entry name" value="PBP_dimer_sf"/>
</dbReference>
<dbReference type="EMBL" id="VBOV01000007">
    <property type="protein sequence ID" value="TMQ62051.1"/>
    <property type="molecule type" value="Genomic_DNA"/>
</dbReference>
<evidence type="ECO:0000313" key="9">
    <source>
        <dbReference type="Proteomes" id="UP000320913"/>
    </source>
</evidence>
<reference evidence="8 9" key="1">
    <citation type="journal article" date="2019" name="Nat. Microbiol.">
        <title>Mediterranean grassland soil C-N compound turnover is dependent on rainfall and depth, and is mediated by genomically divergent microorganisms.</title>
        <authorList>
            <person name="Diamond S."/>
            <person name="Andeer P.F."/>
            <person name="Li Z."/>
            <person name="Crits-Christoph A."/>
            <person name="Burstein D."/>
            <person name="Anantharaman K."/>
            <person name="Lane K.R."/>
            <person name="Thomas B.C."/>
            <person name="Pan C."/>
            <person name="Northen T.R."/>
            <person name="Banfield J.F."/>
        </authorList>
    </citation>
    <scope>NUCLEOTIDE SEQUENCE [LARGE SCALE GENOMIC DNA]</scope>
    <source>
        <strain evidence="6">WS_1</strain>
        <strain evidence="7">WS_5</strain>
    </source>
</reference>
<dbReference type="GO" id="GO:0005886">
    <property type="term" value="C:plasma membrane"/>
    <property type="evidence" value="ECO:0007669"/>
    <property type="project" value="TreeGrafter"/>
</dbReference>
<evidence type="ECO:0000256" key="1">
    <source>
        <dbReference type="ARBA" id="ARBA00004370"/>
    </source>
</evidence>
<dbReference type="SUPFAM" id="SSF56519">
    <property type="entry name" value="Penicillin binding protein dimerisation domain"/>
    <property type="match status" value="1"/>
</dbReference>
<dbReference type="PANTHER" id="PTHR30627">
    <property type="entry name" value="PEPTIDOGLYCAN D,D-TRANSPEPTIDASE"/>
    <property type="match status" value="1"/>
</dbReference>
<gene>
    <name evidence="6" type="ORF">E6K71_05425</name>
    <name evidence="7" type="ORF">E6K75_00385</name>
</gene>
<dbReference type="Proteomes" id="UP000320913">
    <property type="component" value="Unassembled WGS sequence"/>
</dbReference>
<feature type="compositionally biased region" description="Basic and acidic residues" evidence="3">
    <location>
        <begin position="41"/>
        <end position="50"/>
    </location>
</feature>
<evidence type="ECO:0000313" key="7">
    <source>
        <dbReference type="EMBL" id="TMQ62051.1"/>
    </source>
</evidence>
<dbReference type="GO" id="GO:0008658">
    <property type="term" value="F:penicillin binding"/>
    <property type="evidence" value="ECO:0007669"/>
    <property type="project" value="InterPro"/>
</dbReference>
<dbReference type="Gene3D" id="3.90.1310.10">
    <property type="entry name" value="Penicillin-binding protein 2a (Domain 2)"/>
    <property type="match status" value="1"/>
</dbReference>
<name>A0A538SCU3_UNCEI</name>
<accession>A0A538SCU3</accession>
<dbReference type="SMART" id="SM00740">
    <property type="entry name" value="PASTA"/>
    <property type="match status" value="2"/>
</dbReference>
<dbReference type="InterPro" id="IPR005311">
    <property type="entry name" value="PBP_dimer"/>
</dbReference>
<evidence type="ECO:0000256" key="4">
    <source>
        <dbReference type="SAM" id="Phobius"/>
    </source>
</evidence>
<feature type="domain" description="PASTA" evidence="5">
    <location>
        <begin position="679"/>
        <end position="739"/>
    </location>
</feature>
<dbReference type="InterPro" id="IPR005543">
    <property type="entry name" value="PASTA_dom"/>
</dbReference>
<dbReference type="InterPro" id="IPR050515">
    <property type="entry name" value="Beta-lactam/transpept"/>
</dbReference>
<dbReference type="SUPFAM" id="SSF54184">
    <property type="entry name" value="Penicillin-binding protein 2x (pbp-2x), c-terminal domain"/>
    <property type="match status" value="1"/>
</dbReference>
<sequence length="804" mass="86778">MGANRGEFPFHGARPHRARGEVRRKPDPDHARSRGTTGAPERPRSHEPERTGLPGPGPRARRGRDPRQPPRPVGGARARGEAPRSAPESRAVLSDRTSRGLARGPRGSRRNPMSPLHLRRLKLLAVIGIFFYALILARLVSIQVFGHQRLDREARGQQTSRVILEPERGLIYDRQLRPLANNVDLSEISVRPAEVQNASAAKQFIRTAAGARGLDRFRKGRRNAYIRISSQVTPEQEIALRKTTLPAGVQVKEVPSRVYPLDEVARPVVGVVGVDGGGLEGIERAFDRDLRGVSGWATLFRDGRGLEHQLPQSMVKLPEPGLSLVTTIDRDAQEVLVMELKRAVARTGARSGMAVFADPHTGDIFAMATVDGANPPPGARGRNRVIADQYEPGSTFKLLVGCAALEEHVMTPEDSFFVNRGELDMGGFTMHDAHPETRWYTMRAATALSSNVCYAQIGTKVGAATLYRYSRLFGFGQPTRIALPGETSGQIRNPSRWSARSLATISIGQEVTATPLQILMAYCAVANGGILLRPRVASGLVNENGETVRRFPVERVRRVISPETADTFRSFLRDAVVMGTAKEAALPWCEVAGKTGTAQKSDEGHGYGQGRYMASFVGMAPARNPQIAGIIMLDEPRGAYYGGAVAAPVFRDIVATWATLGRGPVRIPAQTLLTASGRRASEVRVPDVRMMAAERARSVLRSAGMDCSMEGSGARVAIQSPEPGTNARSGEVVRIVLSTDPPPDTGFPDLRGLSVREAVARLSALCVPVASVLGSGQVVEQDPPPGAALRSGLTCALRCAPRSL</sequence>
<comment type="subcellular location">
    <subcellularLocation>
        <location evidence="1">Membrane</location>
    </subcellularLocation>
</comment>
<dbReference type="InterPro" id="IPR001460">
    <property type="entry name" value="PCN-bd_Tpept"/>
</dbReference>
<keyword evidence="4" id="KW-0812">Transmembrane</keyword>
<dbReference type="InterPro" id="IPR012338">
    <property type="entry name" value="Beta-lactam/transpept-like"/>
</dbReference>
<dbReference type="PANTHER" id="PTHR30627:SF1">
    <property type="entry name" value="PEPTIDOGLYCAN D,D-TRANSPEPTIDASE FTSI"/>
    <property type="match status" value="1"/>
</dbReference>